<gene>
    <name evidence="3" type="ORF">ACFOSX_00110</name>
</gene>
<dbReference type="PANTHER" id="PTHR43586:SF15">
    <property type="entry name" value="BLR3095 PROTEIN"/>
    <property type="match status" value="1"/>
</dbReference>
<dbReference type="InterPro" id="IPR015424">
    <property type="entry name" value="PyrdxlP-dep_Trfase"/>
</dbReference>
<comment type="caution">
    <text evidence="3">The sequence shown here is derived from an EMBL/GenBank/DDBJ whole genome shotgun (WGS) entry which is preliminary data.</text>
</comment>
<evidence type="ECO:0000313" key="3">
    <source>
        <dbReference type="EMBL" id="MFC3875621.1"/>
    </source>
</evidence>
<keyword evidence="4" id="KW-1185">Reference proteome</keyword>
<sequence length="388" mass="43918">MTIKNQRNLFDIPEDIAYLNTASLSPSFLSIEEAGIEAIKEKSRPYVIPSSDFFEPVSQLKKQFADIIGADDHNRIASLPSVSYGLANVANNVTLKSTDEILVIDEQFPSNYYIWKRLVETYGASVKVIHQPEDRDNCGQLWNEAILEAINENTALVAMGQIHWANGIIFNLKAIREKTRKHDALLIVDGSQSIGALPFSVKEIQPDALVCAGYKWLFGPYGCAYGYYGPYFDDGVPIEENWSNRLYSENLAGLTDYQPQYKPLASRYNVGENGSFIYVRMQSEALRQVAQFPPDIIQEYCDSISTSAIEELVNLGFYVHKLETRAKHLFGVEIPQDLNIEALKQELAKAKIYVSFRGRYMRLSCHLFNTKHDFNRLVETVKSIMTPA</sequence>
<protein>
    <submittedName>
        <fullName evidence="3">Aminotransferase class V-fold PLP-dependent enzyme</fullName>
    </submittedName>
</protein>
<dbReference type="SUPFAM" id="SSF53383">
    <property type="entry name" value="PLP-dependent transferases"/>
    <property type="match status" value="1"/>
</dbReference>
<evidence type="ECO:0000256" key="1">
    <source>
        <dbReference type="ARBA" id="ARBA00022898"/>
    </source>
</evidence>
<evidence type="ECO:0000259" key="2">
    <source>
        <dbReference type="Pfam" id="PF00266"/>
    </source>
</evidence>
<dbReference type="Proteomes" id="UP001595812">
    <property type="component" value="Unassembled WGS sequence"/>
</dbReference>
<dbReference type="Gene3D" id="3.90.1150.10">
    <property type="entry name" value="Aspartate Aminotransferase, domain 1"/>
    <property type="match status" value="1"/>
</dbReference>
<keyword evidence="3" id="KW-0808">Transferase</keyword>
<feature type="domain" description="Aminotransferase class V" evidence="2">
    <location>
        <begin position="53"/>
        <end position="355"/>
    </location>
</feature>
<accession>A0ABV8ABZ3</accession>
<dbReference type="PANTHER" id="PTHR43586">
    <property type="entry name" value="CYSTEINE DESULFURASE"/>
    <property type="match status" value="1"/>
</dbReference>
<keyword evidence="1" id="KW-0663">Pyridoxal phosphate</keyword>
<proteinExistence type="predicted"/>
<dbReference type="InterPro" id="IPR015422">
    <property type="entry name" value="PyrdxlP-dep_Trfase_small"/>
</dbReference>
<dbReference type="RefSeq" id="WP_386095768.1">
    <property type="nucleotide sequence ID" value="NZ_JBHSAT010000001.1"/>
</dbReference>
<reference evidence="4" key="1">
    <citation type="journal article" date="2019" name="Int. J. Syst. Evol. Microbiol.">
        <title>The Global Catalogue of Microorganisms (GCM) 10K type strain sequencing project: providing services to taxonomists for standard genome sequencing and annotation.</title>
        <authorList>
            <consortium name="The Broad Institute Genomics Platform"/>
            <consortium name="The Broad Institute Genome Sequencing Center for Infectious Disease"/>
            <person name="Wu L."/>
            <person name="Ma J."/>
        </authorList>
    </citation>
    <scope>NUCLEOTIDE SEQUENCE [LARGE SCALE GENOMIC DNA]</scope>
    <source>
        <strain evidence="4">CECT 8979</strain>
    </source>
</reference>
<dbReference type="InterPro" id="IPR015421">
    <property type="entry name" value="PyrdxlP-dep_Trfase_major"/>
</dbReference>
<dbReference type="Pfam" id="PF00266">
    <property type="entry name" value="Aminotran_5"/>
    <property type="match status" value="1"/>
</dbReference>
<name>A0ABV8ABZ3_9FLAO</name>
<dbReference type="GO" id="GO:0008483">
    <property type="term" value="F:transaminase activity"/>
    <property type="evidence" value="ECO:0007669"/>
    <property type="project" value="UniProtKB-KW"/>
</dbReference>
<dbReference type="InterPro" id="IPR000192">
    <property type="entry name" value="Aminotrans_V_dom"/>
</dbReference>
<dbReference type="EMBL" id="JBHSAT010000001">
    <property type="protein sequence ID" value="MFC3875621.1"/>
    <property type="molecule type" value="Genomic_DNA"/>
</dbReference>
<keyword evidence="3" id="KW-0032">Aminotransferase</keyword>
<evidence type="ECO:0000313" key="4">
    <source>
        <dbReference type="Proteomes" id="UP001595812"/>
    </source>
</evidence>
<dbReference type="Gene3D" id="3.40.640.10">
    <property type="entry name" value="Type I PLP-dependent aspartate aminotransferase-like (Major domain)"/>
    <property type="match status" value="1"/>
</dbReference>
<organism evidence="3 4">
    <name type="scientific">Winogradskyella maritima</name>
    <dbReference type="NCBI Taxonomy" id="1517766"/>
    <lineage>
        <taxon>Bacteria</taxon>
        <taxon>Pseudomonadati</taxon>
        <taxon>Bacteroidota</taxon>
        <taxon>Flavobacteriia</taxon>
        <taxon>Flavobacteriales</taxon>
        <taxon>Flavobacteriaceae</taxon>
        <taxon>Winogradskyella</taxon>
    </lineage>
</organism>